<accession>A0ABP8PKJ6</accession>
<feature type="domain" description="Macro" evidence="1">
    <location>
        <begin position="1"/>
        <end position="169"/>
    </location>
</feature>
<dbReference type="RefSeq" id="WP_345459131.1">
    <property type="nucleotide sequence ID" value="NZ_BAABHF010000012.1"/>
</dbReference>
<proteinExistence type="predicted"/>
<dbReference type="InterPro" id="IPR045425">
    <property type="entry name" value="DUF6508"/>
</dbReference>
<keyword evidence="3" id="KW-1185">Reference proteome</keyword>
<name>A0ABP8PKJ6_9ACTN</name>
<evidence type="ECO:0000313" key="3">
    <source>
        <dbReference type="Proteomes" id="UP001500503"/>
    </source>
</evidence>
<dbReference type="InterPro" id="IPR002589">
    <property type="entry name" value="Macro_dom"/>
</dbReference>
<dbReference type="Pfam" id="PF01661">
    <property type="entry name" value="Macro"/>
    <property type="match status" value="1"/>
</dbReference>
<dbReference type="Gene3D" id="3.40.220.10">
    <property type="entry name" value="Leucine Aminopeptidase, subunit E, domain 1"/>
    <property type="match status" value="1"/>
</dbReference>
<dbReference type="EMBL" id="BAABHF010000012">
    <property type="protein sequence ID" value="GAA4487433.1"/>
    <property type="molecule type" value="Genomic_DNA"/>
</dbReference>
<sequence>MAEIEVVLGDITREQTDAVVTAANASLMGGGGVDGAIHRAAGPRLAEAGAAIGPCAPGDAMATPAFGLYPPVRYVIHTVGPVWEGGCRGEAGVLASCYRRCLRAADELGVRSIAFPAIATGAYGFPAEEAARIAVTTLASTSTAVRRVRLVAFDAATRDLLTAELARVSPSDPDDTTLLAQLDTSAERADAWHRLVAVAKEFAALPHAEDDCRWVRAEKRPDGVIRMGYPVYGERVDRACDALAGVGAVTPAYHWMQRRPPTVPADGVLSPADAVRLATATLRGERFGEGTIGDAVEQGTLQAILTSLSTWYGSRPER</sequence>
<reference evidence="3" key="1">
    <citation type="journal article" date="2019" name="Int. J. Syst. Evol. Microbiol.">
        <title>The Global Catalogue of Microorganisms (GCM) 10K type strain sequencing project: providing services to taxonomists for standard genome sequencing and annotation.</title>
        <authorList>
            <consortium name="The Broad Institute Genomics Platform"/>
            <consortium name="The Broad Institute Genome Sequencing Center for Infectious Disease"/>
            <person name="Wu L."/>
            <person name="Ma J."/>
        </authorList>
    </citation>
    <scope>NUCLEOTIDE SEQUENCE [LARGE SCALE GENOMIC DNA]</scope>
    <source>
        <strain evidence="3">JCM 17933</strain>
    </source>
</reference>
<dbReference type="InterPro" id="IPR043472">
    <property type="entry name" value="Macro_dom-like"/>
</dbReference>
<protein>
    <recommendedName>
        <fullName evidence="1">Macro domain-containing protein</fullName>
    </recommendedName>
</protein>
<dbReference type="PANTHER" id="PTHR11106">
    <property type="entry name" value="GANGLIOSIDE INDUCED DIFFERENTIATION ASSOCIATED PROTEIN 2-RELATED"/>
    <property type="match status" value="1"/>
</dbReference>
<comment type="caution">
    <text evidence="2">The sequence shown here is derived from an EMBL/GenBank/DDBJ whole genome shotgun (WGS) entry which is preliminary data.</text>
</comment>
<organism evidence="2 3">
    <name type="scientific">Actinoallomurus oryzae</name>
    <dbReference type="NCBI Taxonomy" id="502180"/>
    <lineage>
        <taxon>Bacteria</taxon>
        <taxon>Bacillati</taxon>
        <taxon>Actinomycetota</taxon>
        <taxon>Actinomycetes</taxon>
        <taxon>Streptosporangiales</taxon>
        <taxon>Thermomonosporaceae</taxon>
        <taxon>Actinoallomurus</taxon>
    </lineage>
</organism>
<dbReference type="Pfam" id="PF20118">
    <property type="entry name" value="DUF6508"/>
    <property type="match status" value="1"/>
</dbReference>
<dbReference type="PANTHER" id="PTHR11106:SF27">
    <property type="entry name" value="MACRO DOMAIN-CONTAINING PROTEIN"/>
    <property type="match status" value="1"/>
</dbReference>
<dbReference type="Proteomes" id="UP001500503">
    <property type="component" value="Unassembled WGS sequence"/>
</dbReference>
<dbReference type="SMART" id="SM00506">
    <property type="entry name" value="A1pp"/>
    <property type="match status" value="1"/>
</dbReference>
<dbReference type="PROSITE" id="PS51154">
    <property type="entry name" value="MACRO"/>
    <property type="match status" value="1"/>
</dbReference>
<gene>
    <name evidence="2" type="ORF">GCM10023191_015260</name>
</gene>
<dbReference type="CDD" id="cd02908">
    <property type="entry name" value="Macro_OAADPr_deacetylase"/>
    <property type="match status" value="1"/>
</dbReference>
<evidence type="ECO:0000259" key="1">
    <source>
        <dbReference type="PROSITE" id="PS51154"/>
    </source>
</evidence>
<evidence type="ECO:0000313" key="2">
    <source>
        <dbReference type="EMBL" id="GAA4487433.1"/>
    </source>
</evidence>
<dbReference type="SUPFAM" id="SSF52949">
    <property type="entry name" value="Macro domain-like"/>
    <property type="match status" value="1"/>
</dbReference>